<dbReference type="GO" id="GO:0071949">
    <property type="term" value="F:FAD binding"/>
    <property type="evidence" value="ECO:0007669"/>
    <property type="project" value="TreeGrafter"/>
</dbReference>
<dbReference type="eggNOG" id="COG0415">
    <property type="taxonomic scope" value="Bacteria"/>
</dbReference>
<keyword evidence="8" id="KW-0456">Lyase</keyword>
<dbReference type="GO" id="GO:0009416">
    <property type="term" value="P:response to light stimulus"/>
    <property type="evidence" value="ECO:0007669"/>
    <property type="project" value="TreeGrafter"/>
</dbReference>
<dbReference type="PATRIC" id="fig|768671.3.peg.4256"/>
<evidence type="ECO:0000256" key="3">
    <source>
        <dbReference type="ARBA" id="ARBA00022827"/>
    </source>
</evidence>
<dbReference type="InterPro" id="IPR036155">
    <property type="entry name" value="Crypto/Photolyase_N_sf"/>
</dbReference>
<evidence type="ECO:0000256" key="5">
    <source>
        <dbReference type="RuleBase" id="RU004182"/>
    </source>
</evidence>
<keyword evidence="9" id="KW-1185">Reference proteome</keyword>
<feature type="compositionally biased region" description="Basic and acidic residues" evidence="6">
    <location>
        <begin position="475"/>
        <end position="491"/>
    </location>
</feature>
<proteinExistence type="inferred from homology"/>
<dbReference type="InterPro" id="IPR006050">
    <property type="entry name" value="DNA_photolyase_N"/>
</dbReference>
<dbReference type="GO" id="GO:0003677">
    <property type="term" value="F:DNA binding"/>
    <property type="evidence" value="ECO:0007669"/>
    <property type="project" value="TreeGrafter"/>
</dbReference>
<evidence type="ECO:0000259" key="7">
    <source>
        <dbReference type="PROSITE" id="PS51645"/>
    </source>
</evidence>
<dbReference type="EMBL" id="AFWV01000015">
    <property type="protein sequence ID" value="EGV16663.1"/>
    <property type="molecule type" value="Genomic_DNA"/>
</dbReference>
<comment type="cofactor">
    <cofactor evidence="4">
        <name>FAD</name>
        <dbReference type="ChEBI" id="CHEBI:57692"/>
    </cofactor>
    <text evidence="4">Binds 1 FAD per subunit.</text>
</comment>
<dbReference type="AlphaFoldDB" id="F9UGI0"/>
<evidence type="ECO:0000256" key="1">
    <source>
        <dbReference type="ARBA" id="ARBA00001932"/>
    </source>
</evidence>
<dbReference type="Proteomes" id="UP000005459">
    <property type="component" value="Unassembled WGS sequence"/>
</dbReference>
<feature type="region of interest" description="Disordered" evidence="6">
    <location>
        <begin position="468"/>
        <end position="525"/>
    </location>
</feature>
<keyword evidence="2 4" id="KW-0285">Flavoprotein</keyword>
<dbReference type="Pfam" id="PF00875">
    <property type="entry name" value="DNA_photolyase"/>
    <property type="match status" value="1"/>
</dbReference>
<sequence length="525" mass="59349">MQLVWFKRDLRVYDHAALAEAARRGPVLPLYVAEPEYWSQPDASGRHWAFIAECLGELRTDLAALGQPLVIRVGEAIPVLIELLNRLPIQTVWSHEETGNGWTYARDIAVGELLRSRGIPWHELPQNGVVRRLETRNLWSKIWEQRMRTPLEPPPLLGPLGALSEIGGLGDIPDGRELGIADDPCPQRQPGGRRAGVMTLEGFLRERGEAYHREMSSPLTAYGACSRLSTHLACGTLSIRELAQATRHRREEVAALAQGSGQRGTWPKALSAFEGRLHWHCHFIQKLESEPRIEFENMHRACDGLRDPTPDPHRLDAWCQGQTGFPFVDACMRALIQTGWINFRMRAMLVSFSAYHLWLHWREPGLHLARVFTDYEPGIHWSQVQMQSGTTGINTLRIYNPVKQSRDQDPDGLFIRRWVPELADVPDARIHTPWQMSRAEQDACGCLIGRDYPAPILDHEAAAREARRRMGAIRRSAESRTESRTIFETHGSRRRSGGASRARTSMSTAETGGRRKRPPSPESTS</sequence>
<evidence type="ECO:0000256" key="4">
    <source>
        <dbReference type="PIRSR" id="PIRSR602081-1"/>
    </source>
</evidence>
<gene>
    <name evidence="8" type="ORF">ThimaDRAFT_4033</name>
</gene>
<keyword evidence="5" id="KW-0157">Chromophore</keyword>
<dbReference type="Gene3D" id="1.10.579.10">
    <property type="entry name" value="DNA Cyclobutane Dipyrimidine Photolyase, subunit A, domain 3"/>
    <property type="match status" value="1"/>
</dbReference>
<feature type="binding site" evidence="4">
    <location>
        <position position="211"/>
    </location>
    <ligand>
        <name>FAD</name>
        <dbReference type="ChEBI" id="CHEBI:57692"/>
    </ligand>
</feature>
<dbReference type="InterPro" id="IPR005101">
    <property type="entry name" value="Cryptochr/Photolyase_FAD-bd"/>
</dbReference>
<comment type="cofactor">
    <cofactor evidence="1">
        <name>(6R)-5,10-methylene-5,6,7,8-tetrahydrofolate</name>
        <dbReference type="ChEBI" id="CHEBI:15636"/>
    </cofactor>
</comment>
<dbReference type="GO" id="GO:0003904">
    <property type="term" value="F:deoxyribodipyrimidine photo-lyase activity"/>
    <property type="evidence" value="ECO:0007669"/>
    <property type="project" value="TreeGrafter"/>
</dbReference>
<dbReference type="InterPro" id="IPR014729">
    <property type="entry name" value="Rossmann-like_a/b/a_fold"/>
</dbReference>
<dbReference type="STRING" id="768671.ThimaDRAFT_4033"/>
<dbReference type="PROSITE" id="PS51645">
    <property type="entry name" value="PHR_CRY_ALPHA_BETA"/>
    <property type="match status" value="1"/>
</dbReference>
<evidence type="ECO:0000313" key="9">
    <source>
        <dbReference type="Proteomes" id="UP000005459"/>
    </source>
</evidence>
<reference evidence="8 9" key="1">
    <citation type="submission" date="2011-06" db="EMBL/GenBank/DDBJ databases">
        <title>The draft genome of Thiocapsa marina 5811.</title>
        <authorList>
            <consortium name="US DOE Joint Genome Institute (JGI-PGF)"/>
            <person name="Lucas S."/>
            <person name="Han J."/>
            <person name="Cheng J.-F."/>
            <person name="Goodwin L."/>
            <person name="Pitluck S."/>
            <person name="Peters L."/>
            <person name="Land M.L."/>
            <person name="Hauser L."/>
            <person name="Vogl K."/>
            <person name="Liu Z."/>
            <person name="Imhoff J."/>
            <person name="Thiel V."/>
            <person name="Frigaard N.-U."/>
            <person name="Bryant D."/>
            <person name="Woyke T.J."/>
        </authorList>
    </citation>
    <scope>NUCLEOTIDE SEQUENCE [LARGE SCALE GENOMIC DNA]</scope>
    <source>
        <strain evidence="8 9">5811</strain>
    </source>
</reference>
<dbReference type="RefSeq" id="WP_007194905.1">
    <property type="nucleotide sequence ID" value="NZ_AFWV01000015.1"/>
</dbReference>
<dbReference type="OrthoDB" id="9772484at2"/>
<evidence type="ECO:0000256" key="2">
    <source>
        <dbReference type="ARBA" id="ARBA00022630"/>
    </source>
</evidence>
<feature type="binding site" evidence="4">
    <location>
        <position position="273"/>
    </location>
    <ligand>
        <name>FAD</name>
        <dbReference type="ChEBI" id="CHEBI:57692"/>
    </ligand>
</feature>
<keyword evidence="3 4" id="KW-0274">FAD</keyword>
<evidence type="ECO:0000256" key="6">
    <source>
        <dbReference type="SAM" id="MobiDB-lite"/>
    </source>
</evidence>
<protein>
    <submittedName>
        <fullName evidence="8">DNA photolyase FAD-binding</fullName>
    </submittedName>
</protein>
<comment type="similarity">
    <text evidence="5">Belongs to the DNA photolyase family.</text>
</comment>
<dbReference type="SUPFAM" id="SSF48173">
    <property type="entry name" value="Cryptochrome/photolyase FAD-binding domain"/>
    <property type="match status" value="1"/>
</dbReference>
<organism evidence="8 9">
    <name type="scientific">Thiocapsa marina 5811</name>
    <dbReference type="NCBI Taxonomy" id="768671"/>
    <lineage>
        <taxon>Bacteria</taxon>
        <taxon>Pseudomonadati</taxon>
        <taxon>Pseudomonadota</taxon>
        <taxon>Gammaproteobacteria</taxon>
        <taxon>Chromatiales</taxon>
        <taxon>Chromatiaceae</taxon>
        <taxon>Thiocapsa</taxon>
    </lineage>
</organism>
<dbReference type="InterPro" id="IPR002081">
    <property type="entry name" value="Cryptochrome/DNA_photolyase_1"/>
</dbReference>
<dbReference type="PANTHER" id="PTHR11455:SF9">
    <property type="entry name" value="CRYPTOCHROME CIRCADIAN CLOCK 5 ISOFORM X1"/>
    <property type="match status" value="1"/>
</dbReference>
<evidence type="ECO:0000313" key="8">
    <source>
        <dbReference type="EMBL" id="EGV16663.1"/>
    </source>
</evidence>
<dbReference type="PANTHER" id="PTHR11455">
    <property type="entry name" value="CRYPTOCHROME"/>
    <property type="match status" value="1"/>
</dbReference>
<accession>F9UGI0</accession>
<dbReference type="SUPFAM" id="SSF52425">
    <property type="entry name" value="Cryptochrome/photolyase, N-terminal domain"/>
    <property type="match status" value="1"/>
</dbReference>
<dbReference type="Pfam" id="PF03441">
    <property type="entry name" value="FAD_binding_7"/>
    <property type="match status" value="1"/>
</dbReference>
<name>F9UGI0_9GAMM</name>
<dbReference type="Gene3D" id="1.25.40.80">
    <property type="match status" value="1"/>
</dbReference>
<dbReference type="Gene3D" id="3.40.50.620">
    <property type="entry name" value="HUPs"/>
    <property type="match status" value="1"/>
</dbReference>
<dbReference type="InterPro" id="IPR036134">
    <property type="entry name" value="Crypto/Photolyase_FAD-like_sf"/>
</dbReference>
<feature type="domain" description="Photolyase/cryptochrome alpha/beta" evidence="7">
    <location>
        <begin position="1"/>
        <end position="129"/>
    </location>
</feature>
<dbReference type="PRINTS" id="PR00147">
    <property type="entry name" value="DNAPHOTLYASE"/>
</dbReference>